<dbReference type="RefSeq" id="WP_132082376.1">
    <property type="nucleotide sequence ID" value="NZ_SLUI01000011.1"/>
</dbReference>
<sequence length="111" mass="12561">MAKQRKKWYCQDCRCDMMYDLKSDSWVCPQCKVYVSYPIDGDSYVDDEVTSMMRDLARTHGPTKEYLPSGPPAKGSGSKNKGRSRKGEMQKLSIAQINLGLAGTSKHFESR</sequence>
<proteinExistence type="predicted"/>
<keyword evidence="3" id="KW-1185">Reference proteome</keyword>
<reference evidence="2 3" key="1">
    <citation type="submission" date="2019-03" db="EMBL/GenBank/DDBJ databases">
        <title>Genomic Encyclopedia of Type Strains, Phase IV (KMG-IV): sequencing the most valuable type-strain genomes for metagenomic binning, comparative biology and taxonomic classification.</title>
        <authorList>
            <person name="Goeker M."/>
        </authorList>
    </citation>
    <scope>NUCLEOTIDE SEQUENCE [LARGE SCALE GENOMIC DNA]</scope>
    <source>
        <strain evidence="2 3">DSM 15969</strain>
    </source>
</reference>
<dbReference type="OrthoDB" id="3182597at2"/>
<dbReference type="EMBL" id="SLUI01000011">
    <property type="protein sequence ID" value="TCL35633.1"/>
    <property type="molecule type" value="Genomic_DNA"/>
</dbReference>
<evidence type="ECO:0000313" key="2">
    <source>
        <dbReference type="EMBL" id="TCL35633.1"/>
    </source>
</evidence>
<organism evidence="2 3">
    <name type="scientific">Anaerospora hongkongensis</name>
    <dbReference type="NCBI Taxonomy" id="244830"/>
    <lineage>
        <taxon>Bacteria</taxon>
        <taxon>Bacillati</taxon>
        <taxon>Bacillota</taxon>
        <taxon>Negativicutes</taxon>
        <taxon>Selenomonadales</taxon>
        <taxon>Sporomusaceae</taxon>
        <taxon>Anaerospora</taxon>
    </lineage>
</organism>
<accession>A0A4R1PUJ5</accession>
<evidence type="ECO:0000313" key="3">
    <source>
        <dbReference type="Proteomes" id="UP000295063"/>
    </source>
</evidence>
<dbReference type="AlphaFoldDB" id="A0A4R1PUJ5"/>
<evidence type="ECO:0000256" key="1">
    <source>
        <dbReference type="SAM" id="MobiDB-lite"/>
    </source>
</evidence>
<feature type="region of interest" description="Disordered" evidence="1">
    <location>
        <begin position="55"/>
        <end position="89"/>
    </location>
</feature>
<dbReference type="Proteomes" id="UP000295063">
    <property type="component" value="Unassembled WGS sequence"/>
</dbReference>
<gene>
    <name evidence="2" type="ORF">EV210_11199</name>
</gene>
<name>A0A4R1PUJ5_9FIRM</name>
<protein>
    <submittedName>
        <fullName evidence="2">Uncharacterized protein</fullName>
    </submittedName>
</protein>
<comment type="caution">
    <text evidence="2">The sequence shown here is derived from an EMBL/GenBank/DDBJ whole genome shotgun (WGS) entry which is preliminary data.</text>
</comment>